<name>A0A9P5P428_9AGAR</name>
<evidence type="ECO:0008006" key="3">
    <source>
        <dbReference type="Google" id="ProtNLM"/>
    </source>
</evidence>
<dbReference type="Proteomes" id="UP000772434">
    <property type="component" value="Unassembled WGS sequence"/>
</dbReference>
<proteinExistence type="predicted"/>
<feature type="non-terminal residue" evidence="1">
    <location>
        <position position="1"/>
    </location>
</feature>
<sequence>HNSNTITPKQALDFLMAAAASTDVEHLFSKLGLVVSKKCHNLTANHICESTVLGNWLTIPGLVPVSAIQQTL</sequence>
<reference evidence="1" key="1">
    <citation type="submission" date="2020-11" db="EMBL/GenBank/DDBJ databases">
        <authorList>
            <consortium name="DOE Joint Genome Institute"/>
            <person name="Ahrendt S."/>
            <person name="Riley R."/>
            <person name="Andreopoulos W."/>
            <person name="Labutti K."/>
            <person name="Pangilinan J."/>
            <person name="Ruiz-Duenas F.J."/>
            <person name="Barrasa J.M."/>
            <person name="Sanchez-Garcia M."/>
            <person name="Camarero S."/>
            <person name="Miyauchi S."/>
            <person name="Serrano A."/>
            <person name="Linde D."/>
            <person name="Babiker R."/>
            <person name="Drula E."/>
            <person name="Ayuso-Fernandez I."/>
            <person name="Pacheco R."/>
            <person name="Padilla G."/>
            <person name="Ferreira P."/>
            <person name="Barriuso J."/>
            <person name="Kellner H."/>
            <person name="Castanera R."/>
            <person name="Alfaro M."/>
            <person name="Ramirez L."/>
            <person name="Pisabarro A.G."/>
            <person name="Kuo A."/>
            <person name="Tritt A."/>
            <person name="Lipzen A."/>
            <person name="He G."/>
            <person name="Yan M."/>
            <person name="Ng V."/>
            <person name="Cullen D."/>
            <person name="Martin F."/>
            <person name="Rosso M.-N."/>
            <person name="Henrissat B."/>
            <person name="Hibbett D."/>
            <person name="Martinez A.T."/>
            <person name="Grigoriev I.V."/>
        </authorList>
    </citation>
    <scope>NUCLEOTIDE SEQUENCE</scope>
    <source>
        <strain evidence="1">AH 40177</strain>
    </source>
</reference>
<organism evidence="1 2">
    <name type="scientific">Rhodocollybia butyracea</name>
    <dbReference type="NCBI Taxonomy" id="206335"/>
    <lineage>
        <taxon>Eukaryota</taxon>
        <taxon>Fungi</taxon>
        <taxon>Dikarya</taxon>
        <taxon>Basidiomycota</taxon>
        <taxon>Agaricomycotina</taxon>
        <taxon>Agaricomycetes</taxon>
        <taxon>Agaricomycetidae</taxon>
        <taxon>Agaricales</taxon>
        <taxon>Marasmiineae</taxon>
        <taxon>Omphalotaceae</taxon>
        <taxon>Rhodocollybia</taxon>
    </lineage>
</organism>
<evidence type="ECO:0000313" key="2">
    <source>
        <dbReference type="Proteomes" id="UP000772434"/>
    </source>
</evidence>
<dbReference type="OrthoDB" id="1715602at2759"/>
<comment type="caution">
    <text evidence="1">The sequence shown here is derived from an EMBL/GenBank/DDBJ whole genome shotgun (WGS) entry which is preliminary data.</text>
</comment>
<gene>
    <name evidence="1" type="ORF">BDP27DRAFT_1150905</name>
</gene>
<feature type="non-terminal residue" evidence="1">
    <location>
        <position position="72"/>
    </location>
</feature>
<protein>
    <recommendedName>
        <fullName evidence="3">HAT C-terminal dimerisation domain-containing protein</fullName>
    </recommendedName>
</protein>
<dbReference type="EMBL" id="JADNRY010000455">
    <property type="protein sequence ID" value="KAF9052533.1"/>
    <property type="molecule type" value="Genomic_DNA"/>
</dbReference>
<dbReference type="AlphaFoldDB" id="A0A9P5P428"/>
<accession>A0A9P5P428</accession>
<evidence type="ECO:0000313" key="1">
    <source>
        <dbReference type="EMBL" id="KAF9052533.1"/>
    </source>
</evidence>
<keyword evidence="2" id="KW-1185">Reference proteome</keyword>